<name>A0ABQ5BCD5_9ASTR</name>
<feature type="compositionally biased region" description="Pro residues" evidence="1">
    <location>
        <begin position="8"/>
        <end position="19"/>
    </location>
</feature>
<comment type="caution">
    <text evidence="2">The sequence shown here is derived from an EMBL/GenBank/DDBJ whole genome shotgun (WGS) entry which is preliminary data.</text>
</comment>
<evidence type="ECO:0000256" key="1">
    <source>
        <dbReference type="SAM" id="MobiDB-lite"/>
    </source>
</evidence>
<feature type="region of interest" description="Disordered" evidence="1">
    <location>
        <begin position="71"/>
        <end position="90"/>
    </location>
</feature>
<feature type="compositionally biased region" description="Polar residues" evidence="1">
    <location>
        <begin position="151"/>
        <end position="169"/>
    </location>
</feature>
<feature type="compositionally biased region" description="Basic and acidic residues" evidence="1">
    <location>
        <begin position="104"/>
        <end position="124"/>
    </location>
</feature>
<reference evidence="2" key="2">
    <citation type="submission" date="2022-01" db="EMBL/GenBank/DDBJ databases">
        <authorList>
            <person name="Yamashiro T."/>
            <person name="Shiraishi A."/>
            <person name="Satake H."/>
            <person name="Nakayama K."/>
        </authorList>
    </citation>
    <scope>NUCLEOTIDE SEQUENCE</scope>
</reference>
<reference evidence="2" key="1">
    <citation type="journal article" date="2022" name="Int. J. Mol. Sci.">
        <title>Draft Genome of Tanacetum Coccineum: Genomic Comparison of Closely Related Tanacetum-Family Plants.</title>
        <authorList>
            <person name="Yamashiro T."/>
            <person name="Shiraishi A."/>
            <person name="Nakayama K."/>
            <person name="Satake H."/>
        </authorList>
    </citation>
    <scope>NUCLEOTIDE SEQUENCE</scope>
</reference>
<protein>
    <submittedName>
        <fullName evidence="2">Uncharacterized protein</fullName>
    </submittedName>
</protein>
<evidence type="ECO:0000313" key="2">
    <source>
        <dbReference type="EMBL" id="GJT10554.1"/>
    </source>
</evidence>
<dbReference type="EMBL" id="BQNB010012996">
    <property type="protein sequence ID" value="GJT10554.1"/>
    <property type="molecule type" value="Genomic_DNA"/>
</dbReference>
<sequence>MTNGREMMPPPGFSTPPQIPNNTTSERPPVITTMFFATTPENMPFAYRASTSANLNPMISPAFVEANYEDYDEEREMEPRPEPNREATPTLRLRSHVVRRQRERVVGFEEAPNREGSMRGRNAEGIRPSNIEAREDESRGVNLPPLLGRNENCQPLRSSLTSVHGSHQP</sequence>
<evidence type="ECO:0000313" key="3">
    <source>
        <dbReference type="Proteomes" id="UP001151760"/>
    </source>
</evidence>
<accession>A0ABQ5BCD5</accession>
<organism evidence="2 3">
    <name type="scientific">Tanacetum coccineum</name>
    <dbReference type="NCBI Taxonomy" id="301880"/>
    <lineage>
        <taxon>Eukaryota</taxon>
        <taxon>Viridiplantae</taxon>
        <taxon>Streptophyta</taxon>
        <taxon>Embryophyta</taxon>
        <taxon>Tracheophyta</taxon>
        <taxon>Spermatophyta</taxon>
        <taxon>Magnoliopsida</taxon>
        <taxon>eudicotyledons</taxon>
        <taxon>Gunneridae</taxon>
        <taxon>Pentapetalae</taxon>
        <taxon>asterids</taxon>
        <taxon>campanulids</taxon>
        <taxon>Asterales</taxon>
        <taxon>Asteraceae</taxon>
        <taxon>Asteroideae</taxon>
        <taxon>Anthemideae</taxon>
        <taxon>Anthemidinae</taxon>
        <taxon>Tanacetum</taxon>
    </lineage>
</organism>
<gene>
    <name evidence="2" type="ORF">Tco_0857596</name>
</gene>
<dbReference type="Proteomes" id="UP001151760">
    <property type="component" value="Unassembled WGS sequence"/>
</dbReference>
<feature type="region of interest" description="Disordered" evidence="1">
    <location>
        <begin position="104"/>
        <end position="169"/>
    </location>
</feature>
<feature type="region of interest" description="Disordered" evidence="1">
    <location>
        <begin position="1"/>
        <end position="28"/>
    </location>
</feature>
<keyword evidence="3" id="KW-1185">Reference proteome</keyword>
<proteinExistence type="predicted"/>